<dbReference type="Proteomes" id="UP000199568">
    <property type="component" value="Unassembled WGS sequence"/>
</dbReference>
<name>A0A1I0FF21_9FIRM</name>
<evidence type="ECO:0000256" key="1">
    <source>
        <dbReference type="SAM" id="MobiDB-lite"/>
    </source>
</evidence>
<feature type="region of interest" description="Disordered" evidence="1">
    <location>
        <begin position="24"/>
        <end position="43"/>
    </location>
</feature>
<protein>
    <recommendedName>
        <fullName evidence="2">Replication-associated protein ORF2/G2P domain-containing protein</fullName>
    </recommendedName>
</protein>
<dbReference type="STRING" id="426128.SAMN05660297_02770"/>
<proteinExistence type="predicted"/>
<dbReference type="OrthoDB" id="1733540at2"/>
<sequence>MPYREKKIYSGGMLEVEIYPISKNQKKQPRAKKEKLSLPKQKKLNDKNAKKHLIRLINTNFTDKDLAVHLTYIDKELPKSEEEARKDVTNYIRRVKHYRKKNGLETLKYIAVIEYKEKEEEGKEVRLHHHIVMSGMDRDIVEELWTKGRANADRLKADEFGYEGLARYITKDPRGSKRWTQSKNLKQPKVKVNDSKYSRKKIEKIVTSQEDKEFFTKLYPGYFLNSCKVDINEITAGTHIYIKMRKLQI</sequence>
<reference evidence="3 4" key="1">
    <citation type="submission" date="2016-10" db="EMBL/GenBank/DDBJ databases">
        <authorList>
            <person name="de Groot N.N."/>
        </authorList>
    </citation>
    <scope>NUCLEOTIDE SEQUENCE [LARGE SCALE GENOMIC DNA]</scope>
    <source>
        <strain evidence="3 4">DSM 18979</strain>
    </source>
</reference>
<feature type="compositionally biased region" description="Basic residues" evidence="1">
    <location>
        <begin position="24"/>
        <end position="33"/>
    </location>
</feature>
<organism evidence="3 4">
    <name type="scientific">Natronincola peptidivorans</name>
    <dbReference type="NCBI Taxonomy" id="426128"/>
    <lineage>
        <taxon>Bacteria</taxon>
        <taxon>Bacillati</taxon>
        <taxon>Bacillota</taxon>
        <taxon>Clostridia</taxon>
        <taxon>Peptostreptococcales</taxon>
        <taxon>Natronincolaceae</taxon>
        <taxon>Natronincola</taxon>
    </lineage>
</organism>
<gene>
    <name evidence="3" type="ORF">SAMN05660297_02770</name>
</gene>
<dbReference type="InterPro" id="IPR056906">
    <property type="entry name" value="ORF2/G2P_dom"/>
</dbReference>
<dbReference type="EMBL" id="FOHU01000014">
    <property type="protein sequence ID" value="SET56138.1"/>
    <property type="molecule type" value="Genomic_DNA"/>
</dbReference>
<dbReference type="AlphaFoldDB" id="A0A1I0FF21"/>
<dbReference type="Pfam" id="PF23343">
    <property type="entry name" value="REP_ORF2-G2P"/>
    <property type="match status" value="1"/>
</dbReference>
<feature type="domain" description="Replication-associated protein ORF2/G2P" evidence="2">
    <location>
        <begin position="67"/>
        <end position="172"/>
    </location>
</feature>
<dbReference type="RefSeq" id="WP_090445264.1">
    <property type="nucleotide sequence ID" value="NZ_FOHU01000014.1"/>
</dbReference>
<evidence type="ECO:0000313" key="4">
    <source>
        <dbReference type="Proteomes" id="UP000199568"/>
    </source>
</evidence>
<evidence type="ECO:0000313" key="3">
    <source>
        <dbReference type="EMBL" id="SET56138.1"/>
    </source>
</evidence>
<accession>A0A1I0FF21</accession>
<keyword evidence="4" id="KW-1185">Reference proteome</keyword>
<evidence type="ECO:0000259" key="2">
    <source>
        <dbReference type="Pfam" id="PF23343"/>
    </source>
</evidence>